<gene>
    <name evidence="8" type="primary">mreC</name>
    <name evidence="8" type="ORF">ABDB84_03650</name>
</gene>
<dbReference type="InterPro" id="IPR042175">
    <property type="entry name" value="Cell/Rod_MreC_2"/>
</dbReference>
<sequence length="336" mass="35611">MPASSGNQPPPFFRRGLPPSAKLTLYVALSLALLLGDLQIRFLDTLRQGVAILTYPLQIAAATPAEFASNVANYFNGLVTLQRENERLRNAQLQVSQRLLRDGQMEQENSQLRALLDMRDRVKVRAIAGEVLFTARDPFSRKVILDKGGNAGVEAGLAVVDGDGVIGQVTRVFPLHAEVTLLSDKEQAIPVQIERSGLRAVMFGTGSGLMELRYLAANADVRVGDRIVTSGLDGVFVPGLPVAQVIRASRDAAESFGRILCLPIGGVEKSGAVLVLGRSGGPQPPPDQAAEDPRRTASGRVILRHELQSAPHAQSVALPSPTSSAPAAASAVKGAP</sequence>
<protein>
    <recommendedName>
        <fullName evidence="2 5">Cell shape-determining protein MreC</fullName>
    </recommendedName>
    <alternativeName>
        <fullName evidence="4 5">Cell shape protein MreC</fullName>
    </alternativeName>
</protein>
<dbReference type="Gene3D" id="2.40.10.340">
    <property type="entry name" value="Rod shape-determining protein MreC, domain 1"/>
    <property type="match status" value="1"/>
</dbReference>
<evidence type="ECO:0000256" key="3">
    <source>
        <dbReference type="ARBA" id="ARBA00022960"/>
    </source>
</evidence>
<organism evidence="8 9">
    <name type="scientific">Uliginosibacterium sediminicola</name>
    <dbReference type="NCBI Taxonomy" id="2024550"/>
    <lineage>
        <taxon>Bacteria</taxon>
        <taxon>Pseudomonadati</taxon>
        <taxon>Pseudomonadota</taxon>
        <taxon>Betaproteobacteria</taxon>
        <taxon>Rhodocyclales</taxon>
        <taxon>Zoogloeaceae</taxon>
        <taxon>Uliginosibacterium</taxon>
    </lineage>
</organism>
<accession>A0ABU9YV09</accession>
<dbReference type="EMBL" id="JBDIVE010000001">
    <property type="protein sequence ID" value="MEN3067560.1"/>
    <property type="molecule type" value="Genomic_DNA"/>
</dbReference>
<comment type="caution">
    <text evidence="8">The sequence shown here is derived from an EMBL/GenBank/DDBJ whole genome shotgun (WGS) entry which is preliminary data.</text>
</comment>
<dbReference type="NCBIfam" id="TIGR00219">
    <property type="entry name" value="mreC"/>
    <property type="match status" value="1"/>
</dbReference>
<feature type="domain" description="Rod shape-determining protein MreC beta-barrel core" evidence="7">
    <location>
        <begin position="131"/>
        <end position="276"/>
    </location>
</feature>
<dbReference type="Gene3D" id="2.40.10.350">
    <property type="entry name" value="Rod shape-determining protein MreC, domain 2"/>
    <property type="match status" value="1"/>
</dbReference>
<evidence type="ECO:0000256" key="5">
    <source>
        <dbReference type="PIRNR" id="PIRNR038471"/>
    </source>
</evidence>
<evidence type="ECO:0000256" key="6">
    <source>
        <dbReference type="SAM" id="MobiDB-lite"/>
    </source>
</evidence>
<keyword evidence="3 5" id="KW-0133">Cell shape</keyword>
<feature type="region of interest" description="Disordered" evidence="6">
    <location>
        <begin position="275"/>
        <end position="336"/>
    </location>
</feature>
<evidence type="ECO:0000259" key="7">
    <source>
        <dbReference type="Pfam" id="PF04085"/>
    </source>
</evidence>
<comment type="similarity">
    <text evidence="1 5">Belongs to the MreC family.</text>
</comment>
<reference evidence="8 9" key="1">
    <citation type="journal article" date="2018" name="Int. J. Syst. Evol. Microbiol.">
        <title>Uliginosibacterium sediminicola sp. nov., isolated from freshwater sediment.</title>
        <authorList>
            <person name="Hwang W.M."/>
            <person name="Kim S.M."/>
            <person name="Kang K."/>
            <person name="Ahn T.Y."/>
        </authorList>
    </citation>
    <scope>NUCLEOTIDE SEQUENCE [LARGE SCALE GENOMIC DNA]</scope>
    <source>
        <strain evidence="8 9">M1-21</strain>
    </source>
</reference>
<dbReference type="InterPro" id="IPR007221">
    <property type="entry name" value="MreC"/>
</dbReference>
<dbReference type="PANTHER" id="PTHR34138:SF1">
    <property type="entry name" value="CELL SHAPE-DETERMINING PROTEIN MREC"/>
    <property type="match status" value="1"/>
</dbReference>
<evidence type="ECO:0000256" key="2">
    <source>
        <dbReference type="ARBA" id="ARBA00013855"/>
    </source>
</evidence>
<evidence type="ECO:0000313" key="8">
    <source>
        <dbReference type="EMBL" id="MEN3067560.1"/>
    </source>
</evidence>
<evidence type="ECO:0000256" key="4">
    <source>
        <dbReference type="ARBA" id="ARBA00032089"/>
    </source>
</evidence>
<dbReference type="RefSeq" id="WP_345918323.1">
    <property type="nucleotide sequence ID" value="NZ_JBDIVE010000001.1"/>
</dbReference>
<keyword evidence="9" id="KW-1185">Reference proteome</keyword>
<feature type="compositionally biased region" description="Low complexity" evidence="6">
    <location>
        <begin position="317"/>
        <end position="336"/>
    </location>
</feature>
<dbReference type="InterPro" id="IPR055342">
    <property type="entry name" value="MreC_beta-barrel_core"/>
</dbReference>
<proteinExistence type="inferred from homology"/>
<dbReference type="Pfam" id="PF04085">
    <property type="entry name" value="MreC"/>
    <property type="match status" value="1"/>
</dbReference>
<evidence type="ECO:0000313" key="9">
    <source>
        <dbReference type="Proteomes" id="UP001410394"/>
    </source>
</evidence>
<dbReference type="InterPro" id="IPR042177">
    <property type="entry name" value="Cell/Rod_1"/>
</dbReference>
<name>A0ABU9YV09_9RHOO</name>
<dbReference type="Proteomes" id="UP001410394">
    <property type="component" value="Unassembled WGS sequence"/>
</dbReference>
<dbReference type="PANTHER" id="PTHR34138">
    <property type="entry name" value="CELL SHAPE-DETERMINING PROTEIN MREC"/>
    <property type="match status" value="1"/>
</dbReference>
<dbReference type="PIRSF" id="PIRSF038471">
    <property type="entry name" value="MreC"/>
    <property type="match status" value="1"/>
</dbReference>
<comment type="function">
    <text evidence="5">Involved in formation and maintenance of cell shape.</text>
</comment>
<evidence type="ECO:0000256" key="1">
    <source>
        <dbReference type="ARBA" id="ARBA00009369"/>
    </source>
</evidence>